<dbReference type="EMBL" id="BNJQ01000019">
    <property type="protein sequence ID" value="GHP08221.1"/>
    <property type="molecule type" value="Genomic_DNA"/>
</dbReference>
<proteinExistence type="inferred from homology"/>
<evidence type="ECO:0000256" key="11">
    <source>
        <dbReference type="RuleBase" id="RU079119"/>
    </source>
</evidence>
<dbReference type="OrthoDB" id="4096362at2759"/>
<accession>A0A830HRZ4</accession>
<feature type="transmembrane region" description="Helical" evidence="11">
    <location>
        <begin position="221"/>
        <end position="247"/>
    </location>
</feature>
<dbReference type="PANTHER" id="PTHR22883:SF43">
    <property type="entry name" value="PALMITOYLTRANSFERASE APP"/>
    <property type="match status" value="1"/>
</dbReference>
<dbReference type="GO" id="GO:0005783">
    <property type="term" value="C:endoplasmic reticulum"/>
    <property type="evidence" value="ECO:0007669"/>
    <property type="project" value="TreeGrafter"/>
</dbReference>
<keyword evidence="7" id="KW-0564">Palmitate</keyword>
<protein>
    <recommendedName>
        <fullName evidence="11">S-acyltransferase</fullName>
        <ecNumber evidence="11">2.3.1.225</ecNumber>
    </recommendedName>
    <alternativeName>
        <fullName evidence="11">Palmitoyltransferase</fullName>
    </alternativeName>
</protein>
<comment type="subcellular location">
    <subcellularLocation>
        <location evidence="1">Endomembrane system</location>
        <topology evidence="1">Multi-pass membrane protein</topology>
    </subcellularLocation>
</comment>
<name>A0A830HRZ4_9CHLO</name>
<feature type="domain" description="Palmitoyltransferase DHHC" evidence="13">
    <location>
        <begin position="180"/>
        <end position="323"/>
    </location>
</feature>
<gene>
    <name evidence="14" type="ORF">PPROV_000696200</name>
</gene>
<evidence type="ECO:0000256" key="2">
    <source>
        <dbReference type="ARBA" id="ARBA00008574"/>
    </source>
</evidence>
<dbReference type="InterPro" id="IPR039859">
    <property type="entry name" value="PFA4/ZDH16/20/ERF2-like"/>
</dbReference>
<feature type="region of interest" description="Disordered" evidence="12">
    <location>
        <begin position="1"/>
        <end position="58"/>
    </location>
</feature>
<keyword evidence="8" id="KW-0449">Lipoprotein</keyword>
<evidence type="ECO:0000256" key="4">
    <source>
        <dbReference type="ARBA" id="ARBA00022692"/>
    </source>
</evidence>
<comment type="caution">
    <text evidence="14">The sequence shown here is derived from an EMBL/GenBank/DDBJ whole genome shotgun (WGS) entry which is preliminary data.</text>
</comment>
<comment type="domain">
    <text evidence="11">The DHHC domain is required for palmitoyltransferase activity.</text>
</comment>
<dbReference type="Proteomes" id="UP000660262">
    <property type="component" value="Unassembled WGS sequence"/>
</dbReference>
<dbReference type="AlphaFoldDB" id="A0A830HRZ4"/>
<dbReference type="Pfam" id="PF01529">
    <property type="entry name" value="DHHC"/>
    <property type="match status" value="1"/>
</dbReference>
<feature type="compositionally biased region" description="Low complexity" evidence="12">
    <location>
        <begin position="49"/>
        <end position="58"/>
    </location>
</feature>
<feature type="region of interest" description="Disordered" evidence="12">
    <location>
        <begin position="360"/>
        <end position="419"/>
    </location>
</feature>
<evidence type="ECO:0000259" key="13">
    <source>
        <dbReference type="Pfam" id="PF01529"/>
    </source>
</evidence>
<organism evidence="14 15">
    <name type="scientific">Pycnococcus provasolii</name>
    <dbReference type="NCBI Taxonomy" id="41880"/>
    <lineage>
        <taxon>Eukaryota</taxon>
        <taxon>Viridiplantae</taxon>
        <taxon>Chlorophyta</taxon>
        <taxon>Pseudoscourfieldiophyceae</taxon>
        <taxon>Pseudoscourfieldiales</taxon>
        <taxon>Pycnococcaceae</taxon>
        <taxon>Pycnococcus</taxon>
    </lineage>
</organism>
<dbReference type="GO" id="GO:0006612">
    <property type="term" value="P:protein targeting to membrane"/>
    <property type="evidence" value="ECO:0007669"/>
    <property type="project" value="TreeGrafter"/>
</dbReference>
<evidence type="ECO:0000256" key="1">
    <source>
        <dbReference type="ARBA" id="ARBA00004127"/>
    </source>
</evidence>
<dbReference type="GO" id="GO:0019706">
    <property type="term" value="F:protein-cysteine S-palmitoyltransferase activity"/>
    <property type="evidence" value="ECO:0007669"/>
    <property type="project" value="UniProtKB-EC"/>
</dbReference>
<comment type="similarity">
    <text evidence="2 11">Belongs to the DHHC palmitoyltransferase family.</text>
</comment>
<sequence length="419" mass="45121">MASASVSPGSAPPPSLERGQALPTASLDTDGQEPSSSGGGGAAPPPPTTTTTAQQQQQQREVTERVYMSWPGSETFFCGGRCVSGPDWRNAFATAGLILVPTALFCAFVAPVYIDEVQQGWLVAAAAAVWASMTVTVLMITACTDPGILPRRDPARRLTGVPQQRHVAVNGVDVVINLNRTCGIYQPPRAHHCSVNDDCIEKFDHHCPWVGNTVGLRNYRYFLAMIFSLSLLLFFVLIASCVGAFHYHYANVRDDHVKSIGDGEPTPAPSQTSTFTVKHGGIGAVTIFLIILCTLTLPFVGGLTIFHLILVSRNQTTYENFKANAQERSAYDIGCLRNWYSVFCTPVPATKVKFRDPVHNARASDEDDTGDASNGDASNGGMHSYPSSVSLPNAATMRDAMPTSSRDVSRDTSDISMEM</sequence>
<evidence type="ECO:0000256" key="6">
    <source>
        <dbReference type="ARBA" id="ARBA00023136"/>
    </source>
</evidence>
<evidence type="ECO:0000256" key="9">
    <source>
        <dbReference type="ARBA" id="ARBA00023315"/>
    </source>
</evidence>
<evidence type="ECO:0000256" key="7">
    <source>
        <dbReference type="ARBA" id="ARBA00023139"/>
    </source>
</evidence>
<keyword evidence="5 11" id="KW-1133">Transmembrane helix</keyword>
<evidence type="ECO:0000256" key="12">
    <source>
        <dbReference type="SAM" id="MobiDB-lite"/>
    </source>
</evidence>
<dbReference type="InterPro" id="IPR001594">
    <property type="entry name" value="Palmitoyltrfase_DHHC"/>
</dbReference>
<evidence type="ECO:0000256" key="5">
    <source>
        <dbReference type="ARBA" id="ARBA00022989"/>
    </source>
</evidence>
<evidence type="ECO:0000256" key="10">
    <source>
        <dbReference type="ARBA" id="ARBA00048048"/>
    </source>
</evidence>
<evidence type="ECO:0000313" key="14">
    <source>
        <dbReference type="EMBL" id="GHP08221.1"/>
    </source>
</evidence>
<feature type="transmembrane region" description="Helical" evidence="11">
    <location>
        <begin position="120"/>
        <end position="142"/>
    </location>
</feature>
<feature type="transmembrane region" description="Helical" evidence="11">
    <location>
        <begin position="91"/>
        <end position="114"/>
    </location>
</feature>
<keyword evidence="15" id="KW-1185">Reference proteome</keyword>
<keyword evidence="9 11" id="KW-0012">Acyltransferase</keyword>
<dbReference type="EC" id="2.3.1.225" evidence="11"/>
<evidence type="ECO:0000256" key="8">
    <source>
        <dbReference type="ARBA" id="ARBA00023288"/>
    </source>
</evidence>
<keyword evidence="4 11" id="KW-0812">Transmembrane</keyword>
<keyword evidence="6 11" id="KW-0472">Membrane</keyword>
<evidence type="ECO:0000256" key="3">
    <source>
        <dbReference type="ARBA" id="ARBA00022679"/>
    </source>
</evidence>
<feature type="transmembrane region" description="Helical" evidence="11">
    <location>
        <begin position="282"/>
        <end position="310"/>
    </location>
</feature>
<dbReference type="PANTHER" id="PTHR22883">
    <property type="entry name" value="ZINC FINGER DHHC DOMAIN CONTAINING PROTEIN"/>
    <property type="match status" value="1"/>
</dbReference>
<reference evidence="14" key="1">
    <citation type="submission" date="2020-10" db="EMBL/GenBank/DDBJ databases">
        <title>Unveiling of a novel bifunctional photoreceptor, Dualchrome1, isolated from a cosmopolitan green alga.</title>
        <authorList>
            <person name="Suzuki S."/>
            <person name="Kawachi M."/>
        </authorList>
    </citation>
    <scope>NUCLEOTIDE SEQUENCE</scope>
    <source>
        <strain evidence="14">NIES 2893</strain>
    </source>
</reference>
<keyword evidence="3 11" id="KW-0808">Transferase</keyword>
<comment type="catalytic activity">
    <reaction evidence="10 11">
        <text>L-cysteinyl-[protein] + hexadecanoyl-CoA = S-hexadecanoyl-L-cysteinyl-[protein] + CoA</text>
        <dbReference type="Rhea" id="RHEA:36683"/>
        <dbReference type="Rhea" id="RHEA-COMP:10131"/>
        <dbReference type="Rhea" id="RHEA-COMP:11032"/>
        <dbReference type="ChEBI" id="CHEBI:29950"/>
        <dbReference type="ChEBI" id="CHEBI:57287"/>
        <dbReference type="ChEBI" id="CHEBI:57379"/>
        <dbReference type="ChEBI" id="CHEBI:74151"/>
        <dbReference type="EC" id="2.3.1.225"/>
    </reaction>
</comment>
<dbReference type="GO" id="GO:0005794">
    <property type="term" value="C:Golgi apparatus"/>
    <property type="evidence" value="ECO:0007669"/>
    <property type="project" value="TreeGrafter"/>
</dbReference>
<dbReference type="PROSITE" id="PS50216">
    <property type="entry name" value="DHHC"/>
    <property type="match status" value="1"/>
</dbReference>
<evidence type="ECO:0000313" key="15">
    <source>
        <dbReference type="Proteomes" id="UP000660262"/>
    </source>
</evidence>